<evidence type="ECO:0000313" key="3">
    <source>
        <dbReference type="Proteomes" id="UP000253426"/>
    </source>
</evidence>
<dbReference type="InterPro" id="IPR052345">
    <property type="entry name" value="Rad_response_metalloprotease"/>
</dbReference>
<dbReference type="Proteomes" id="UP000253426">
    <property type="component" value="Unassembled WGS sequence"/>
</dbReference>
<dbReference type="PANTHER" id="PTHR43236:SF2">
    <property type="entry name" value="BLL0069 PROTEIN"/>
    <property type="match status" value="1"/>
</dbReference>
<dbReference type="OrthoDB" id="9816277at2"/>
<organism evidence="2 3">
    <name type="scientific">Roseimicrobium gellanilyticum</name>
    <dbReference type="NCBI Taxonomy" id="748857"/>
    <lineage>
        <taxon>Bacteria</taxon>
        <taxon>Pseudomonadati</taxon>
        <taxon>Verrucomicrobiota</taxon>
        <taxon>Verrucomicrobiia</taxon>
        <taxon>Verrucomicrobiales</taxon>
        <taxon>Verrucomicrobiaceae</taxon>
        <taxon>Roseimicrobium</taxon>
    </lineage>
</organism>
<comment type="caution">
    <text evidence="2">The sequence shown here is derived from an EMBL/GenBank/DDBJ whole genome shotgun (WGS) entry which is preliminary data.</text>
</comment>
<evidence type="ECO:0000313" key="2">
    <source>
        <dbReference type="EMBL" id="RBP39633.1"/>
    </source>
</evidence>
<proteinExistence type="predicted"/>
<dbReference type="Gene3D" id="1.10.10.2910">
    <property type="match status" value="1"/>
</dbReference>
<feature type="domain" description="IrrE N-terminal-like" evidence="1">
    <location>
        <begin position="93"/>
        <end position="192"/>
    </location>
</feature>
<keyword evidence="3" id="KW-1185">Reference proteome</keyword>
<dbReference type="InterPro" id="IPR010359">
    <property type="entry name" value="IrrE_HExxH"/>
</dbReference>
<dbReference type="EMBL" id="QNRR01000009">
    <property type="protein sequence ID" value="RBP39633.1"/>
    <property type="molecule type" value="Genomic_DNA"/>
</dbReference>
<name>A0A366HBC2_9BACT</name>
<reference evidence="2 3" key="1">
    <citation type="submission" date="2018-06" db="EMBL/GenBank/DDBJ databases">
        <title>Genomic Encyclopedia of Type Strains, Phase IV (KMG-IV): sequencing the most valuable type-strain genomes for metagenomic binning, comparative biology and taxonomic classification.</title>
        <authorList>
            <person name="Goeker M."/>
        </authorList>
    </citation>
    <scope>NUCLEOTIDE SEQUENCE [LARGE SCALE GENOMIC DNA]</scope>
    <source>
        <strain evidence="2 3">DSM 25532</strain>
    </source>
</reference>
<gene>
    <name evidence="2" type="ORF">DES53_10960</name>
</gene>
<accession>A0A366HBC2</accession>
<dbReference type="PANTHER" id="PTHR43236">
    <property type="entry name" value="ANTITOXIN HIGA1"/>
    <property type="match status" value="1"/>
</dbReference>
<sequence>MSRTFNTFDDRNRRRWVNQSVVMLMSKLAEQGEIPQETIRRLARNVVSDARSSGWNEMPFDVELLAELQCIEVKCAEGDIRAEARLMPLPGNRLIIEYAADAPVRRRRFSICHEIAHTLFPDCYERVQHRRNNESFDRVHSELELLCHVGAGEFLMPLEEFLEATNGRLPSLEVAHELGNSFDASQEAALRRMVDLSGDPFCLLWISERLKPTEERNAGPELNLGFAGPSMKLRVDYQFGSPSWKTFVPKHKSIPDGSVLYQTLSDRLPRALSEDWSELDLGRLRVEAMTSMHSEPSARGIMVLLSSHE</sequence>
<protein>
    <submittedName>
        <fullName evidence="2">Uncharacterized protein DUF955</fullName>
    </submittedName>
</protein>
<dbReference type="AlphaFoldDB" id="A0A366HBC2"/>
<evidence type="ECO:0000259" key="1">
    <source>
        <dbReference type="Pfam" id="PF06114"/>
    </source>
</evidence>
<dbReference type="Pfam" id="PF06114">
    <property type="entry name" value="Peptidase_M78"/>
    <property type="match status" value="1"/>
</dbReference>